<dbReference type="RefSeq" id="WP_126704493.1">
    <property type="nucleotide sequence ID" value="NZ_CP034593.1"/>
</dbReference>
<dbReference type="KEGG" id="flh:EJ997_10385"/>
<keyword evidence="2" id="KW-1185">Reference proteome</keyword>
<dbReference type="Proteomes" id="UP000280344">
    <property type="component" value="Chromosome"/>
</dbReference>
<sequence>MLMYEMTWEDDLWFSADLSGRINLLKDNEFNPRFLVGCATEPTSLLPRPANEYAIDLDSDSAVMLQSFAMAEALNRTTCLLSFVHPEWPTQEIKIEGFAVPDWIAELEPTGDGTAIMKDGKLSGHITGLVQITDTEMRTRRSGIWTINLHRVTSVLTETVIFKWENPRPSDFAISDIGNSHGLY</sequence>
<proteinExistence type="predicted"/>
<protein>
    <submittedName>
        <fullName evidence="1">Uncharacterized protein</fullName>
    </submittedName>
</protein>
<organism evidence="1 2">
    <name type="scientific">Flaviflexus ciconiae</name>
    <dbReference type="NCBI Taxonomy" id="2496867"/>
    <lineage>
        <taxon>Bacteria</taxon>
        <taxon>Bacillati</taxon>
        <taxon>Actinomycetota</taxon>
        <taxon>Actinomycetes</taxon>
        <taxon>Actinomycetales</taxon>
        <taxon>Actinomycetaceae</taxon>
        <taxon>Flaviflexus</taxon>
    </lineage>
</organism>
<dbReference type="AlphaFoldDB" id="A0A3S9PZ81"/>
<evidence type="ECO:0000313" key="1">
    <source>
        <dbReference type="EMBL" id="AZQ77690.1"/>
    </source>
</evidence>
<reference evidence="1 2" key="1">
    <citation type="submission" date="2018-12" db="EMBL/GenBank/DDBJ databases">
        <title>Complete genome sequence of Flaviflexus sp. H23T48.</title>
        <authorList>
            <person name="Bae J.-W."/>
            <person name="Lee J.-Y."/>
        </authorList>
    </citation>
    <scope>NUCLEOTIDE SEQUENCE [LARGE SCALE GENOMIC DNA]</scope>
    <source>
        <strain evidence="1 2">H23T48</strain>
    </source>
</reference>
<name>A0A3S9PZ81_9ACTO</name>
<accession>A0A3S9PZ81</accession>
<dbReference type="EMBL" id="CP034593">
    <property type="protein sequence ID" value="AZQ77690.1"/>
    <property type="molecule type" value="Genomic_DNA"/>
</dbReference>
<evidence type="ECO:0000313" key="2">
    <source>
        <dbReference type="Proteomes" id="UP000280344"/>
    </source>
</evidence>
<gene>
    <name evidence="1" type="ORF">EJ997_10385</name>
</gene>